<dbReference type="OrthoDB" id="9148007at2"/>
<dbReference type="EnsemblBacteria" id="ACC83026">
    <property type="protein sequence ID" value="ACC83026"/>
    <property type="gene ID" value="Npun_R4670"/>
</dbReference>
<dbReference type="KEGG" id="npu:Npun_R4670"/>
<dbReference type="PIRSF" id="PIRSF035009">
    <property type="entry name" value="UCP035009_HSDR_N"/>
    <property type="match status" value="1"/>
</dbReference>
<dbReference type="InterPro" id="IPR029464">
    <property type="entry name" value="HSDR_N"/>
</dbReference>
<name>B2IXW7_NOSP7</name>
<dbReference type="STRING" id="63737.Npun_R4670"/>
<gene>
    <name evidence="2" type="ordered locus">Npun_R4670</name>
</gene>
<dbReference type="AlphaFoldDB" id="B2IXW7"/>
<dbReference type="Pfam" id="PF13588">
    <property type="entry name" value="HSDR_N_2"/>
    <property type="match status" value="1"/>
</dbReference>
<protein>
    <recommendedName>
        <fullName evidence="1">Type I restriction enzyme R protein N-terminal domain-containing protein</fullName>
    </recommendedName>
</protein>
<dbReference type="Proteomes" id="UP000001191">
    <property type="component" value="Chromosome"/>
</dbReference>
<keyword evidence="3" id="KW-1185">Reference proteome</keyword>
<evidence type="ECO:0000259" key="1">
    <source>
        <dbReference type="Pfam" id="PF13588"/>
    </source>
</evidence>
<reference evidence="2 3" key="2">
    <citation type="journal article" date="2013" name="Plant Physiol.">
        <title>A Nostoc punctiforme Sugar Transporter Necessary to Establish a Cyanobacterium-Plant Symbiosis.</title>
        <authorList>
            <person name="Ekman M."/>
            <person name="Picossi S."/>
            <person name="Campbell E.L."/>
            <person name="Meeks J.C."/>
            <person name="Flores E."/>
        </authorList>
    </citation>
    <scope>NUCLEOTIDE SEQUENCE [LARGE SCALE GENOMIC DNA]</scope>
    <source>
        <strain evidence="3">ATCC 29133 / PCC 73102</strain>
    </source>
</reference>
<feature type="domain" description="Type I restriction enzyme R protein N-terminal" evidence="1">
    <location>
        <begin position="43"/>
        <end position="123"/>
    </location>
</feature>
<evidence type="ECO:0000313" key="3">
    <source>
        <dbReference type="Proteomes" id="UP000001191"/>
    </source>
</evidence>
<proteinExistence type="predicted"/>
<dbReference type="eggNOG" id="COG4748">
    <property type="taxonomic scope" value="Bacteria"/>
</dbReference>
<organism evidence="2 3">
    <name type="scientific">Nostoc punctiforme (strain ATCC 29133 / PCC 73102)</name>
    <dbReference type="NCBI Taxonomy" id="63737"/>
    <lineage>
        <taxon>Bacteria</taxon>
        <taxon>Bacillati</taxon>
        <taxon>Cyanobacteriota</taxon>
        <taxon>Cyanophyceae</taxon>
        <taxon>Nostocales</taxon>
        <taxon>Nostocaceae</taxon>
        <taxon>Nostoc</taxon>
    </lineage>
</organism>
<sequence length="369" mass="42470">MDFVDQVKAFASTIPTKLSSIKTEEATKHFLIMPFIQQILGYDAFNPNEVMPEYDANVGAATKYKLDYAIFQNSQPAILIECKRYGTDFKNDYEWSQLFAYFMATEARIGILTDGVNYKLYADLEKPNKMDKTPFLELDLLNLNELAIRELYKLTKSAFNIDEAITAASELKYVGGIKTLLKKQVEAPSDEFVKYFFKELCPGNNFVGQLKNEFTGYTQRAIQEFIREEIETLLDEAAGRSKTKSEIVNPEPEIKPEPIIKQSEFTDDEREGYYILKSILRQVLDPARITYRDTASYCNILLDGNTWKPIVRLYFNESKSKKLEIFSKEVNGNRISDKVSIDNLNEIYQYAEKFKAIVAAYEQPQVVAR</sequence>
<dbReference type="RefSeq" id="WP_012410986.1">
    <property type="nucleotide sequence ID" value="NC_010628.1"/>
</dbReference>
<evidence type="ECO:0000313" key="2">
    <source>
        <dbReference type="EMBL" id="ACC83026.1"/>
    </source>
</evidence>
<dbReference type="PhylomeDB" id="B2IXW7"/>
<reference evidence="3" key="1">
    <citation type="submission" date="2008-04" db="EMBL/GenBank/DDBJ databases">
        <title>Complete sequence of chromosome of Nostoc punctiforme ATCC 29133.</title>
        <authorList>
            <consortium name="US DOE Joint Genome Institute"/>
            <person name="Copeland A."/>
            <person name="Lucas S."/>
            <person name="Lapidus A."/>
            <person name="Glavina del Rio T."/>
            <person name="Dalin E."/>
            <person name="Tice H."/>
            <person name="Pitluck S."/>
            <person name="Chain P."/>
            <person name="Malfatti S."/>
            <person name="Shin M."/>
            <person name="Vergez L."/>
            <person name="Schmutz J."/>
            <person name="Larimer F."/>
            <person name="Land M."/>
            <person name="Hauser L."/>
            <person name="Kyrpides N."/>
            <person name="Kim E."/>
            <person name="Meeks J.C."/>
            <person name="Elhai J."/>
            <person name="Campbell E.L."/>
            <person name="Thiel T."/>
            <person name="Longmire J."/>
            <person name="Potts M."/>
            <person name="Atlas R."/>
        </authorList>
    </citation>
    <scope>NUCLEOTIDE SEQUENCE [LARGE SCALE GENOMIC DNA]</scope>
    <source>
        <strain evidence="3">ATCC 29133 / PCC 73102</strain>
    </source>
</reference>
<dbReference type="EMBL" id="CP001037">
    <property type="protein sequence ID" value="ACC83026.1"/>
    <property type="molecule type" value="Genomic_DNA"/>
</dbReference>
<dbReference type="InterPro" id="IPR017035">
    <property type="entry name" value="UCP035009_HsdR_All3000-type"/>
</dbReference>
<dbReference type="HOGENOM" id="CLU_045501_0_0_3"/>
<accession>B2IXW7</accession>